<proteinExistence type="inferred from homology"/>
<dbReference type="GO" id="GO:0034456">
    <property type="term" value="C:UTP-C complex"/>
    <property type="evidence" value="ECO:0007669"/>
    <property type="project" value="TreeGrafter"/>
</dbReference>
<name>A0A7R9KVG0_9ACAR</name>
<dbReference type="SUPFAM" id="SSF54928">
    <property type="entry name" value="RNA-binding domain, RBD"/>
    <property type="match status" value="1"/>
</dbReference>
<dbReference type="Gene3D" id="6.10.250.1770">
    <property type="match status" value="1"/>
</dbReference>
<keyword evidence="2" id="KW-0175">Coiled coil</keyword>
<evidence type="ECO:0000256" key="1">
    <source>
        <dbReference type="ARBA" id="ARBA00006110"/>
    </source>
</evidence>
<dbReference type="AlphaFoldDB" id="A0A7R9KVG0"/>
<dbReference type="Pfam" id="PF12923">
    <property type="entry name" value="RRP7"/>
    <property type="match status" value="1"/>
</dbReference>
<dbReference type="PANTHER" id="PTHR13191:SF0">
    <property type="entry name" value="RIBOSOMAL RNA-PROCESSING PROTEIN 7 HOMOLOG A-RELATED"/>
    <property type="match status" value="1"/>
</dbReference>
<dbReference type="InterPro" id="IPR012677">
    <property type="entry name" value="Nucleotide-bd_a/b_plait_sf"/>
</dbReference>
<evidence type="ECO:0000313" key="5">
    <source>
        <dbReference type="Proteomes" id="UP000759131"/>
    </source>
</evidence>
<dbReference type="Gene3D" id="3.30.70.330">
    <property type="match status" value="1"/>
</dbReference>
<dbReference type="GO" id="GO:0000028">
    <property type="term" value="P:ribosomal small subunit assembly"/>
    <property type="evidence" value="ECO:0007669"/>
    <property type="project" value="TreeGrafter"/>
</dbReference>
<feature type="non-terminal residue" evidence="4">
    <location>
        <position position="1"/>
    </location>
</feature>
<sequence>KQTLESKQLANTLLVLNVPPFVDQLSIRHLFRNCGKISDVMFNSKISLNNIRSTNKSHYLDKSEDINGYKVCFVVFTGPTGLQKALNLSKASDVLTLKPDSDQHMTGLKAMKQRYNESIVDSNELQEEINEFMAKHDKQVEEERLKAKQMDGIPDADGWIKVNRHSGKRHLPNNYSNDQKIIEKQNKLRKKSSNDLLDFYSFQQKESKINYLMNLRTRFEDDKKRIALMKSQRKFRPF</sequence>
<evidence type="ECO:0000313" key="4">
    <source>
        <dbReference type="EMBL" id="CAD7629774.1"/>
    </source>
</evidence>
<dbReference type="GO" id="GO:0006364">
    <property type="term" value="P:rRNA processing"/>
    <property type="evidence" value="ECO:0007669"/>
    <property type="project" value="TreeGrafter"/>
</dbReference>
<dbReference type="InterPro" id="IPR024326">
    <property type="entry name" value="RRP7_C"/>
</dbReference>
<dbReference type="InterPro" id="IPR040446">
    <property type="entry name" value="RRP7"/>
</dbReference>
<dbReference type="CDD" id="cd12951">
    <property type="entry name" value="RRP7_Rrp7A"/>
    <property type="match status" value="1"/>
</dbReference>
<protein>
    <recommendedName>
        <fullName evidence="3">Ribosomal RNA-processing protein 7 C-terminal domain-containing protein</fullName>
    </recommendedName>
</protein>
<dbReference type="EMBL" id="OC861872">
    <property type="protein sequence ID" value="CAD7629774.1"/>
    <property type="molecule type" value="Genomic_DNA"/>
</dbReference>
<comment type="similarity">
    <text evidence="1">Belongs to the RRP7 family.</text>
</comment>
<feature type="non-terminal residue" evidence="4">
    <location>
        <position position="238"/>
    </location>
</feature>
<dbReference type="Proteomes" id="UP000759131">
    <property type="component" value="Unassembled WGS sequence"/>
</dbReference>
<feature type="domain" description="Ribosomal RNA-processing protein 7 C-terminal" evidence="3">
    <location>
        <begin position="117"/>
        <end position="238"/>
    </location>
</feature>
<evidence type="ECO:0000256" key="2">
    <source>
        <dbReference type="SAM" id="Coils"/>
    </source>
</evidence>
<dbReference type="EMBL" id="CAJPIZ010007297">
    <property type="protein sequence ID" value="CAG2110204.1"/>
    <property type="molecule type" value="Genomic_DNA"/>
</dbReference>
<evidence type="ECO:0000259" key="3">
    <source>
        <dbReference type="Pfam" id="PF12923"/>
    </source>
</evidence>
<accession>A0A7R9KVG0</accession>
<reference evidence="4" key="1">
    <citation type="submission" date="2020-11" db="EMBL/GenBank/DDBJ databases">
        <authorList>
            <person name="Tran Van P."/>
        </authorList>
    </citation>
    <scope>NUCLEOTIDE SEQUENCE</scope>
</reference>
<dbReference type="InterPro" id="IPR035979">
    <property type="entry name" value="RBD_domain_sf"/>
</dbReference>
<dbReference type="OrthoDB" id="5390at2759"/>
<dbReference type="GO" id="GO:0003676">
    <property type="term" value="F:nucleic acid binding"/>
    <property type="evidence" value="ECO:0007669"/>
    <property type="project" value="InterPro"/>
</dbReference>
<dbReference type="GO" id="GO:0032545">
    <property type="term" value="C:CURI complex"/>
    <property type="evidence" value="ECO:0007669"/>
    <property type="project" value="TreeGrafter"/>
</dbReference>
<dbReference type="PANTHER" id="PTHR13191">
    <property type="entry name" value="RIBOSOMAL RNA PROCESSING PROTEIN 7-RELATED"/>
    <property type="match status" value="1"/>
</dbReference>
<organism evidence="4">
    <name type="scientific">Medioppia subpectinata</name>
    <dbReference type="NCBI Taxonomy" id="1979941"/>
    <lineage>
        <taxon>Eukaryota</taxon>
        <taxon>Metazoa</taxon>
        <taxon>Ecdysozoa</taxon>
        <taxon>Arthropoda</taxon>
        <taxon>Chelicerata</taxon>
        <taxon>Arachnida</taxon>
        <taxon>Acari</taxon>
        <taxon>Acariformes</taxon>
        <taxon>Sarcoptiformes</taxon>
        <taxon>Oribatida</taxon>
        <taxon>Brachypylina</taxon>
        <taxon>Oppioidea</taxon>
        <taxon>Oppiidae</taxon>
        <taxon>Medioppia</taxon>
    </lineage>
</organism>
<feature type="coiled-coil region" evidence="2">
    <location>
        <begin position="108"/>
        <end position="142"/>
    </location>
</feature>
<gene>
    <name evidence="4" type="ORF">OSB1V03_LOCUS10189</name>
</gene>
<keyword evidence="5" id="KW-1185">Reference proteome</keyword>